<accession>D8PD95</accession>
<dbReference type="Proteomes" id="UP000001660">
    <property type="component" value="Chromosome"/>
</dbReference>
<dbReference type="KEGG" id="nde:NIDE1461"/>
<protein>
    <submittedName>
        <fullName evidence="1">Partial 2-oxoacid:ferredoxin oxidoreductase beta subunit (Fragment N-terminal)</fullName>
        <ecNumber evidence="1">1.2.7.3</ecNumber>
    </submittedName>
</protein>
<keyword evidence="1" id="KW-0560">Oxidoreductase</keyword>
<dbReference type="HOGENOM" id="CLU_2859376_0_0_0"/>
<name>D8PD95_9BACT</name>
<evidence type="ECO:0000313" key="1">
    <source>
        <dbReference type="EMBL" id="CBK41204.1"/>
    </source>
</evidence>
<dbReference type="eggNOG" id="COG1013">
    <property type="taxonomic scope" value="Bacteria"/>
</dbReference>
<dbReference type="GO" id="GO:0047553">
    <property type="term" value="F:2-oxoglutarate synthase activity"/>
    <property type="evidence" value="ECO:0007669"/>
    <property type="project" value="UniProtKB-EC"/>
</dbReference>
<dbReference type="STRING" id="330214.NIDE1461"/>
<evidence type="ECO:0000313" key="2">
    <source>
        <dbReference type="Proteomes" id="UP000001660"/>
    </source>
</evidence>
<proteinExistence type="predicted"/>
<gene>
    <name evidence="1" type="primary">porB2-N</name>
    <name evidence="1" type="ORF">NIDE1461</name>
</gene>
<organism evidence="1 2">
    <name type="scientific">Nitrospira defluvii</name>
    <dbReference type="NCBI Taxonomy" id="330214"/>
    <lineage>
        <taxon>Bacteria</taxon>
        <taxon>Pseudomonadati</taxon>
        <taxon>Nitrospirota</taxon>
        <taxon>Nitrospiria</taxon>
        <taxon>Nitrospirales</taxon>
        <taxon>Nitrospiraceae</taxon>
        <taxon>Nitrospira</taxon>
    </lineage>
</organism>
<reference evidence="1 2" key="1">
    <citation type="journal article" date="2010" name="Proc. Natl. Acad. Sci. U.S.A.">
        <title>A Nitrospira metagenome illuminates the physiology and evolution of globally important nitrite-oxidizing bacteria.</title>
        <authorList>
            <person name="Lucker S."/>
            <person name="Wagner M."/>
            <person name="Maixner F."/>
            <person name="Pelletier E."/>
            <person name="Koch H."/>
            <person name="Vacherie B."/>
            <person name="Rattei T."/>
            <person name="Sinninghe Damste J."/>
            <person name="Spieck E."/>
            <person name="Le Paslier D."/>
            <person name="Daims H."/>
        </authorList>
    </citation>
    <scope>NUCLEOTIDE SEQUENCE [LARGE SCALE GENOMIC DNA]</scope>
</reference>
<sequence length="64" mass="7261">MSRERIKISPDLYDIMPSDYQDLVSSATYGKEDRGWKDIGTSKELIEQHSLCVSGHPIIPRCGH</sequence>
<dbReference type="EMBL" id="FP929003">
    <property type="protein sequence ID" value="CBK41204.1"/>
    <property type="molecule type" value="Genomic_DNA"/>
</dbReference>
<dbReference type="AlphaFoldDB" id="D8PD95"/>
<dbReference type="EC" id="1.2.7.3" evidence="1"/>
<keyword evidence="2" id="KW-1185">Reference proteome</keyword>